<dbReference type="GO" id="GO:0046872">
    <property type="term" value="F:metal ion binding"/>
    <property type="evidence" value="ECO:0007669"/>
    <property type="project" value="UniProtKB-KW"/>
</dbReference>
<dbReference type="Proteomes" id="UP000199615">
    <property type="component" value="Unassembled WGS sequence"/>
</dbReference>
<evidence type="ECO:0000256" key="5">
    <source>
        <dbReference type="PIRSR" id="PIRSR604808-1"/>
    </source>
</evidence>
<dbReference type="Pfam" id="PF03372">
    <property type="entry name" value="Exo_endo_phos"/>
    <property type="match status" value="1"/>
</dbReference>
<comment type="cofactor">
    <cofactor evidence="6">
        <name>Mg(2+)</name>
        <dbReference type="ChEBI" id="CHEBI:18420"/>
    </cofactor>
    <cofactor evidence="6">
        <name>Mn(2+)</name>
        <dbReference type="ChEBI" id="CHEBI:29035"/>
    </cofactor>
    <text evidence="6">Probably binds two magnesium or manganese ions per subunit.</text>
</comment>
<dbReference type="SUPFAM" id="SSF56219">
    <property type="entry name" value="DNase I-like"/>
    <property type="match status" value="1"/>
</dbReference>
<dbReference type="EMBL" id="FODT01000011">
    <property type="protein sequence ID" value="SEP23809.1"/>
    <property type="molecule type" value="Genomic_DNA"/>
</dbReference>
<keyword evidence="6" id="KW-0464">Manganese</keyword>
<dbReference type="InterPro" id="IPR020847">
    <property type="entry name" value="AP_endonuclease_F1_BS"/>
</dbReference>
<reference evidence="10" key="1">
    <citation type="submission" date="2016-10" db="EMBL/GenBank/DDBJ databases">
        <authorList>
            <person name="Varghese N."/>
            <person name="Submissions S."/>
        </authorList>
    </citation>
    <scope>NUCLEOTIDE SEQUENCE [LARGE SCALE GENOMIC DNA]</scope>
    <source>
        <strain evidence="10">DSM 123</strain>
    </source>
</reference>
<dbReference type="CDD" id="cd09086">
    <property type="entry name" value="ExoIII-like_AP-endo"/>
    <property type="match status" value="1"/>
</dbReference>
<feature type="binding site" evidence="6">
    <location>
        <position position="162"/>
    </location>
    <ligand>
        <name>Mg(2+)</name>
        <dbReference type="ChEBI" id="CHEBI:18420"/>
        <label>1</label>
    </ligand>
</feature>
<keyword evidence="2 6" id="KW-0479">Metal-binding</keyword>
<dbReference type="AlphaFoldDB" id="A0A1H8W877"/>
<feature type="binding site" evidence="6">
    <location>
        <position position="261"/>
    </location>
    <ligand>
        <name>Mg(2+)</name>
        <dbReference type="ChEBI" id="CHEBI:18420"/>
        <label>1</label>
    </ligand>
</feature>
<keyword evidence="3" id="KW-0378">Hydrolase</keyword>
<feature type="site" description="Transition state stabilizer" evidence="7">
    <location>
        <position position="162"/>
    </location>
</feature>
<evidence type="ECO:0000256" key="4">
    <source>
        <dbReference type="ARBA" id="ARBA00022842"/>
    </source>
</evidence>
<comment type="similarity">
    <text evidence="1">Belongs to the DNA repair enzymes AP/ExoA family.</text>
</comment>
<evidence type="ECO:0000313" key="10">
    <source>
        <dbReference type="Proteomes" id="UP000199615"/>
    </source>
</evidence>
<dbReference type="GO" id="GO:0006281">
    <property type="term" value="P:DNA repair"/>
    <property type="evidence" value="ECO:0007669"/>
    <property type="project" value="InterPro"/>
</dbReference>
<evidence type="ECO:0000313" key="9">
    <source>
        <dbReference type="EMBL" id="SEP23809.1"/>
    </source>
</evidence>
<dbReference type="PROSITE" id="PS00726">
    <property type="entry name" value="AP_NUCLEASE_F1_1"/>
    <property type="match status" value="1"/>
</dbReference>
<feature type="active site" evidence="5">
    <location>
        <position position="119"/>
    </location>
</feature>
<dbReference type="InterPro" id="IPR005135">
    <property type="entry name" value="Endo/exonuclease/phosphatase"/>
</dbReference>
<evidence type="ECO:0000256" key="7">
    <source>
        <dbReference type="PIRSR" id="PIRSR604808-3"/>
    </source>
</evidence>
<feature type="binding site" evidence="6">
    <location>
        <position position="160"/>
    </location>
    <ligand>
        <name>Mg(2+)</name>
        <dbReference type="ChEBI" id="CHEBI:18420"/>
        <label>1</label>
    </ligand>
</feature>
<dbReference type="NCBIfam" id="TIGR00633">
    <property type="entry name" value="xth"/>
    <property type="match status" value="1"/>
</dbReference>
<evidence type="ECO:0000256" key="2">
    <source>
        <dbReference type="ARBA" id="ARBA00022723"/>
    </source>
</evidence>
<dbReference type="NCBIfam" id="TIGR00195">
    <property type="entry name" value="exoDNase_III"/>
    <property type="match status" value="1"/>
</dbReference>
<dbReference type="InterPro" id="IPR037493">
    <property type="entry name" value="ExoIII-like"/>
</dbReference>
<dbReference type="OrthoDB" id="9803914at2"/>
<dbReference type="GO" id="GO:0008311">
    <property type="term" value="F:double-stranded DNA 3'-5' DNA exonuclease activity"/>
    <property type="evidence" value="ECO:0007669"/>
    <property type="project" value="InterPro"/>
</dbReference>
<organism evidence="9 10">
    <name type="scientific">Rhodopseudomonas pseudopalustris</name>
    <dbReference type="NCBI Taxonomy" id="1513892"/>
    <lineage>
        <taxon>Bacteria</taxon>
        <taxon>Pseudomonadati</taxon>
        <taxon>Pseudomonadota</taxon>
        <taxon>Alphaproteobacteria</taxon>
        <taxon>Hyphomicrobiales</taxon>
        <taxon>Nitrobacteraceae</taxon>
        <taxon>Rhodopseudomonas</taxon>
    </lineage>
</organism>
<dbReference type="PANTHER" id="PTHR43250:SF1">
    <property type="entry name" value="EXODEOXYRIBONUCLEASE III"/>
    <property type="match status" value="1"/>
</dbReference>
<dbReference type="GO" id="GO:0004519">
    <property type="term" value="F:endonuclease activity"/>
    <property type="evidence" value="ECO:0007669"/>
    <property type="project" value="InterPro"/>
</dbReference>
<gene>
    <name evidence="9" type="ORF">SAMN05444123_11186</name>
</gene>
<sequence>MAPSGSRSSSVGRVKIATFNINNVNKRLPNLLQWLRAAKPDIVCLQELKAEQRKFPEQALHDAGYNAAWVGQKTWNGVAILARKRSLIVTQTKLPGDADDQQARYIEAAIGGILVGCVYAPNGNPQPGPKFDDKISWMKRLNRHAGKLLASGAPVVIAGDFNVAPTALDIYPTKSWNEDALIQPESRRAYAKLLGQGWTDAVRALHPDQRVYTFWTYWRNRFERDDGLRLDHLLVSPELASRLFAAGVDRAVRAREGASDHAPAWIVLKAPSPR</sequence>
<dbReference type="Gene3D" id="3.60.10.10">
    <property type="entry name" value="Endonuclease/exonuclease/phosphatase"/>
    <property type="match status" value="1"/>
</dbReference>
<feature type="binding site" evidence="6">
    <location>
        <position position="20"/>
    </location>
    <ligand>
        <name>Mg(2+)</name>
        <dbReference type="ChEBI" id="CHEBI:18420"/>
        <label>1</label>
    </ligand>
</feature>
<dbReference type="PANTHER" id="PTHR43250">
    <property type="entry name" value="EXODEOXYRIBONUCLEASE III"/>
    <property type="match status" value="1"/>
</dbReference>
<keyword evidence="4 6" id="KW-0460">Magnesium</keyword>
<dbReference type="InterPro" id="IPR036691">
    <property type="entry name" value="Endo/exonu/phosph_ase_sf"/>
</dbReference>
<dbReference type="RefSeq" id="WP_011501004.1">
    <property type="nucleotide sequence ID" value="NZ_FODT01000011.1"/>
</dbReference>
<feature type="site" description="Interaction with DNA substrate" evidence="7">
    <location>
        <position position="261"/>
    </location>
</feature>
<evidence type="ECO:0000259" key="8">
    <source>
        <dbReference type="Pfam" id="PF03372"/>
    </source>
</evidence>
<feature type="site" description="Important for catalytic activity" evidence="7">
    <location>
        <position position="231"/>
    </location>
</feature>
<proteinExistence type="inferred from homology"/>
<accession>A0A1H8W877</accession>
<evidence type="ECO:0000256" key="3">
    <source>
        <dbReference type="ARBA" id="ARBA00022801"/>
    </source>
</evidence>
<feature type="active site" description="Proton acceptor" evidence="5">
    <location>
        <position position="261"/>
    </location>
</feature>
<keyword evidence="10" id="KW-1185">Reference proteome</keyword>
<feature type="binding site" evidence="6">
    <location>
        <position position="47"/>
    </location>
    <ligand>
        <name>Mg(2+)</name>
        <dbReference type="ChEBI" id="CHEBI:18420"/>
        <label>1</label>
    </ligand>
</feature>
<name>A0A1H8W877_9BRAD</name>
<feature type="active site" description="Proton donor/acceptor" evidence="5">
    <location>
        <position position="160"/>
    </location>
</feature>
<dbReference type="InterPro" id="IPR004808">
    <property type="entry name" value="AP_endonuc_1"/>
</dbReference>
<feature type="binding site" evidence="6">
    <location>
        <position position="260"/>
    </location>
    <ligand>
        <name>Mg(2+)</name>
        <dbReference type="ChEBI" id="CHEBI:18420"/>
        <label>1</label>
    </ligand>
</feature>
<feature type="domain" description="Endonuclease/exonuclease/phosphatase" evidence="8">
    <location>
        <begin position="17"/>
        <end position="261"/>
    </location>
</feature>
<dbReference type="GO" id="GO:0003677">
    <property type="term" value="F:DNA binding"/>
    <property type="evidence" value="ECO:0007669"/>
    <property type="project" value="InterPro"/>
</dbReference>
<dbReference type="PROSITE" id="PS51435">
    <property type="entry name" value="AP_NUCLEASE_F1_4"/>
    <property type="match status" value="1"/>
</dbReference>
<evidence type="ECO:0000256" key="6">
    <source>
        <dbReference type="PIRSR" id="PIRSR604808-2"/>
    </source>
</evidence>
<evidence type="ECO:0000256" key="1">
    <source>
        <dbReference type="ARBA" id="ARBA00007092"/>
    </source>
</evidence>
<protein>
    <submittedName>
        <fullName evidence="9">Exodeoxyribonuclease-3</fullName>
    </submittedName>
</protein>